<evidence type="ECO:0000256" key="5">
    <source>
        <dbReference type="ARBA" id="ARBA00022617"/>
    </source>
</evidence>
<dbReference type="OrthoDB" id="1470350at2759"/>
<evidence type="ECO:0000256" key="11">
    <source>
        <dbReference type="ARBA" id="ARBA00023033"/>
    </source>
</evidence>
<keyword evidence="7 13" id="KW-0479">Metal-binding</keyword>
<dbReference type="GO" id="GO:0016705">
    <property type="term" value="F:oxidoreductase activity, acting on paired donors, with incorporation or reduction of molecular oxygen"/>
    <property type="evidence" value="ECO:0007669"/>
    <property type="project" value="InterPro"/>
</dbReference>
<comment type="subcellular location">
    <subcellularLocation>
        <location evidence="2">Membrane</location>
    </subcellularLocation>
</comment>
<accession>A0A8H5GM50</accession>
<evidence type="ECO:0000256" key="14">
    <source>
        <dbReference type="RuleBase" id="RU000461"/>
    </source>
</evidence>
<dbReference type="InterPro" id="IPR002401">
    <property type="entry name" value="Cyt_P450_E_grp-I"/>
</dbReference>
<comment type="similarity">
    <text evidence="4 14">Belongs to the cytochrome P450 family.</text>
</comment>
<dbReference type="PRINTS" id="PR00385">
    <property type="entry name" value="P450"/>
</dbReference>
<dbReference type="Proteomes" id="UP000559256">
    <property type="component" value="Unassembled WGS sequence"/>
</dbReference>
<proteinExistence type="inferred from homology"/>
<keyword evidence="10 13" id="KW-0408">Iron</keyword>
<evidence type="ECO:0000256" key="12">
    <source>
        <dbReference type="ARBA" id="ARBA00023136"/>
    </source>
</evidence>
<sequence>MALFASLPTIGLLFSVFFLLRWISNQRRRSLSFLRGPTAPSWLFGNELQLNHQREVGKLEVPWFEEYGGAFRSTGVFKVNHRAFTIVVPTYLLGIGTAQEHILNVADPKALQHILHTSTYHYPKTEESRKITRRLFGRAIIWAEGNTHQRHRKALNPAFSASQLKTFLSLFQRSTQRLSNKWRENIFKDSPKGSNKEINVMKWLPNLTLDVIGESAFDYNFGALDEEDNALADTLRHLFDDTFGVTKLSMIGRAIRHRMTYDPTFHNPFNPDKPIIITKEDKRLNSWLEISKDTARDILKKKAGSDSSIDSKVNEGGKDILSVLVRSNMMEDPNKRLDDEEVLSQMATIILAGHETTASTTTWLLYELARHPEYQQKIRGEIDEIRDRKDEGEELNSNDYDSMVYFNAAIKETLRVHPIVGTLSRYSDRHDVIPLSEPVISASGEKLTQIPVQKGQRINFSIFIYNRLKSVWGADADVWNPERFLDIKKGTTLGVYANLMTFSAGVRACIGWRFALQELQAILAGLLTNFEFSVDPHLEVFPANMGLRQPVIRGRETEGPIMPLKVKVRG</sequence>
<evidence type="ECO:0000256" key="4">
    <source>
        <dbReference type="ARBA" id="ARBA00010617"/>
    </source>
</evidence>
<feature type="transmembrane region" description="Helical" evidence="15">
    <location>
        <begin position="6"/>
        <end position="23"/>
    </location>
</feature>
<evidence type="ECO:0000256" key="1">
    <source>
        <dbReference type="ARBA" id="ARBA00001971"/>
    </source>
</evidence>
<evidence type="ECO:0008006" key="18">
    <source>
        <dbReference type="Google" id="ProtNLM"/>
    </source>
</evidence>
<name>A0A8H5GM50_9AGAR</name>
<keyword evidence="9 14" id="KW-0560">Oxidoreductase</keyword>
<dbReference type="GO" id="GO:0005506">
    <property type="term" value="F:iron ion binding"/>
    <property type="evidence" value="ECO:0007669"/>
    <property type="project" value="InterPro"/>
</dbReference>
<gene>
    <name evidence="16" type="ORF">D9758_003717</name>
</gene>
<dbReference type="GO" id="GO:0004497">
    <property type="term" value="F:monooxygenase activity"/>
    <property type="evidence" value="ECO:0007669"/>
    <property type="project" value="UniProtKB-KW"/>
</dbReference>
<dbReference type="InterPro" id="IPR036396">
    <property type="entry name" value="Cyt_P450_sf"/>
</dbReference>
<dbReference type="SUPFAM" id="SSF48264">
    <property type="entry name" value="Cytochrome P450"/>
    <property type="match status" value="1"/>
</dbReference>
<evidence type="ECO:0000256" key="13">
    <source>
        <dbReference type="PIRSR" id="PIRSR602401-1"/>
    </source>
</evidence>
<keyword evidence="17" id="KW-1185">Reference proteome</keyword>
<evidence type="ECO:0000313" key="17">
    <source>
        <dbReference type="Proteomes" id="UP000559256"/>
    </source>
</evidence>
<dbReference type="PANTHER" id="PTHR24305">
    <property type="entry name" value="CYTOCHROME P450"/>
    <property type="match status" value="1"/>
</dbReference>
<feature type="binding site" description="axial binding residue" evidence="13">
    <location>
        <position position="509"/>
    </location>
    <ligand>
        <name>heme</name>
        <dbReference type="ChEBI" id="CHEBI:30413"/>
    </ligand>
    <ligandPart>
        <name>Fe</name>
        <dbReference type="ChEBI" id="CHEBI:18248"/>
    </ligandPart>
</feature>
<dbReference type="PRINTS" id="PR00463">
    <property type="entry name" value="EP450I"/>
</dbReference>
<dbReference type="InterPro" id="IPR001128">
    <property type="entry name" value="Cyt_P450"/>
</dbReference>
<evidence type="ECO:0000256" key="9">
    <source>
        <dbReference type="ARBA" id="ARBA00023002"/>
    </source>
</evidence>
<evidence type="ECO:0000256" key="7">
    <source>
        <dbReference type="ARBA" id="ARBA00022723"/>
    </source>
</evidence>
<dbReference type="EMBL" id="JAACJM010000019">
    <property type="protein sequence ID" value="KAF5367579.1"/>
    <property type="molecule type" value="Genomic_DNA"/>
</dbReference>
<keyword evidence="6 15" id="KW-0812">Transmembrane</keyword>
<dbReference type="InterPro" id="IPR017972">
    <property type="entry name" value="Cyt_P450_CS"/>
</dbReference>
<evidence type="ECO:0000256" key="6">
    <source>
        <dbReference type="ARBA" id="ARBA00022692"/>
    </source>
</evidence>
<evidence type="ECO:0000313" key="16">
    <source>
        <dbReference type="EMBL" id="KAF5367579.1"/>
    </source>
</evidence>
<reference evidence="16 17" key="1">
    <citation type="journal article" date="2020" name="ISME J.">
        <title>Uncovering the hidden diversity of litter-decomposition mechanisms in mushroom-forming fungi.</title>
        <authorList>
            <person name="Floudas D."/>
            <person name="Bentzer J."/>
            <person name="Ahren D."/>
            <person name="Johansson T."/>
            <person name="Persson P."/>
            <person name="Tunlid A."/>
        </authorList>
    </citation>
    <scope>NUCLEOTIDE SEQUENCE [LARGE SCALE GENOMIC DNA]</scope>
    <source>
        <strain evidence="16 17">CBS 291.85</strain>
    </source>
</reference>
<dbReference type="Pfam" id="PF00067">
    <property type="entry name" value="p450"/>
    <property type="match status" value="1"/>
</dbReference>
<dbReference type="AlphaFoldDB" id="A0A8H5GM50"/>
<dbReference type="Gene3D" id="1.10.630.10">
    <property type="entry name" value="Cytochrome P450"/>
    <property type="match status" value="1"/>
</dbReference>
<comment type="cofactor">
    <cofactor evidence="1 13">
        <name>heme</name>
        <dbReference type="ChEBI" id="CHEBI:30413"/>
    </cofactor>
</comment>
<dbReference type="GO" id="GO:0020037">
    <property type="term" value="F:heme binding"/>
    <property type="evidence" value="ECO:0007669"/>
    <property type="project" value="InterPro"/>
</dbReference>
<evidence type="ECO:0000256" key="2">
    <source>
        <dbReference type="ARBA" id="ARBA00004370"/>
    </source>
</evidence>
<keyword evidence="12 15" id="KW-0472">Membrane</keyword>
<organism evidence="16 17">
    <name type="scientific">Tetrapyrgos nigripes</name>
    <dbReference type="NCBI Taxonomy" id="182062"/>
    <lineage>
        <taxon>Eukaryota</taxon>
        <taxon>Fungi</taxon>
        <taxon>Dikarya</taxon>
        <taxon>Basidiomycota</taxon>
        <taxon>Agaricomycotina</taxon>
        <taxon>Agaricomycetes</taxon>
        <taxon>Agaricomycetidae</taxon>
        <taxon>Agaricales</taxon>
        <taxon>Marasmiineae</taxon>
        <taxon>Marasmiaceae</taxon>
        <taxon>Tetrapyrgos</taxon>
    </lineage>
</organism>
<evidence type="ECO:0000256" key="8">
    <source>
        <dbReference type="ARBA" id="ARBA00022989"/>
    </source>
</evidence>
<dbReference type="InterPro" id="IPR050121">
    <property type="entry name" value="Cytochrome_P450_monoxygenase"/>
</dbReference>
<comment type="caution">
    <text evidence="16">The sequence shown here is derived from an EMBL/GenBank/DDBJ whole genome shotgun (WGS) entry which is preliminary data.</text>
</comment>
<dbReference type="PROSITE" id="PS00086">
    <property type="entry name" value="CYTOCHROME_P450"/>
    <property type="match status" value="1"/>
</dbReference>
<protein>
    <recommendedName>
        <fullName evidence="18">Cytochrome P450</fullName>
    </recommendedName>
</protein>
<evidence type="ECO:0000256" key="3">
    <source>
        <dbReference type="ARBA" id="ARBA00004721"/>
    </source>
</evidence>
<comment type="pathway">
    <text evidence="3">Secondary metabolite biosynthesis; terpenoid biosynthesis.</text>
</comment>
<evidence type="ECO:0000256" key="10">
    <source>
        <dbReference type="ARBA" id="ARBA00023004"/>
    </source>
</evidence>
<dbReference type="PANTHER" id="PTHR24305:SF166">
    <property type="entry name" value="CYTOCHROME P450 12A4, MITOCHONDRIAL-RELATED"/>
    <property type="match status" value="1"/>
</dbReference>
<keyword evidence="8 15" id="KW-1133">Transmembrane helix</keyword>
<evidence type="ECO:0000256" key="15">
    <source>
        <dbReference type="SAM" id="Phobius"/>
    </source>
</evidence>
<dbReference type="GO" id="GO:0016020">
    <property type="term" value="C:membrane"/>
    <property type="evidence" value="ECO:0007669"/>
    <property type="project" value="UniProtKB-SubCell"/>
</dbReference>
<keyword evidence="5 13" id="KW-0349">Heme</keyword>
<keyword evidence="11 14" id="KW-0503">Monooxygenase</keyword>